<dbReference type="PANTHER" id="PTHR30603:SF47">
    <property type="entry name" value="RNA POLYMERASE SIGMA FACTOR SIGD, CHLOROPLASTIC"/>
    <property type="match status" value="1"/>
</dbReference>
<evidence type="ECO:0000313" key="3">
    <source>
        <dbReference type="EMBL" id="RYC72858.1"/>
    </source>
</evidence>
<dbReference type="InterPro" id="IPR050239">
    <property type="entry name" value="Sigma-70_RNA_pol_init_factors"/>
</dbReference>
<dbReference type="InterPro" id="IPR036388">
    <property type="entry name" value="WH-like_DNA-bd_sf"/>
</dbReference>
<dbReference type="PRINTS" id="PR00046">
    <property type="entry name" value="SIGMA70FCT"/>
</dbReference>
<reference evidence="3 4" key="1">
    <citation type="journal article" date="2018" name="bioRxiv">
        <title>Evidence of independent acquisition and adaption of ultra-small bacteria to human hosts across the highly diverse yet reduced genomes of the phylum Saccharibacteria.</title>
        <authorList>
            <person name="McLean J.S."/>
            <person name="Bor B."/>
            <person name="To T.T."/>
            <person name="Liu Q."/>
            <person name="Kearns K.A."/>
            <person name="Solden L.M."/>
            <person name="Wrighton K.C."/>
            <person name="He X."/>
            <person name="Shi W."/>
        </authorList>
    </citation>
    <scope>NUCLEOTIDE SEQUENCE [LARGE SCALE GENOMIC DNA]</scope>
    <source>
        <strain evidence="3 4">TM7_CMJM_G6_1_HOT_870</strain>
    </source>
</reference>
<evidence type="ECO:0000313" key="4">
    <source>
        <dbReference type="Proteomes" id="UP001190925"/>
    </source>
</evidence>
<dbReference type="RefSeq" id="WP_129718617.1">
    <property type="nucleotide sequence ID" value="NZ_PRLK01000002.1"/>
</dbReference>
<dbReference type="Gene3D" id="1.10.10.10">
    <property type="entry name" value="Winged helix-like DNA-binding domain superfamily/Winged helix DNA-binding domain"/>
    <property type="match status" value="1"/>
</dbReference>
<dbReference type="CDD" id="cd06171">
    <property type="entry name" value="Sigma70_r4"/>
    <property type="match status" value="1"/>
</dbReference>
<dbReference type="SUPFAM" id="SSF88659">
    <property type="entry name" value="Sigma3 and sigma4 domains of RNA polymerase sigma factors"/>
    <property type="match status" value="1"/>
</dbReference>
<proteinExistence type="predicted"/>
<dbReference type="Gene3D" id="1.10.10.1250">
    <property type="entry name" value="RNA polymerase, subunit delta, N-terminal domain"/>
    <property type="match status" value="1"/>
</dbReference>
<evidence type="ECO:0000259" key="2">
    <source>
        <dbReference type="PROSITE" id="PS51913"/>
    </source>
</evidence>
<dbReference type="Pfam" id="PF04545">
    <property type="entry name" value="Sigma70_r4"/>
    <property type="match status" value="1"/>
</dbReference>
<dbReference type="EMBL" id="PRLK01000002">
    <property type="protein sequence ID" value="RYC72858.1"/>
    <property type="molecule type" value="Genomic_DNA"/>
</dbReference>
<feature type="domain" description="HTH HARE-type" evidence="2">
    <location>
        <begin position="222"/>
        <end position="286"/>
    </location>
</feature>
<reference evidence="3 4" key="2">
    <citation type="journal article" date="2020" name="Cell Rep.">
        <title>Acquisition and Adaptation of Ultra-small Parasitic Reduced Genome Bacteria to Mammalian Hosts.</title>
        <authorList>
            <person name="McLean J.S."/>
            <person name="Bor B."/>
            <person name="Kerns K.A."/>
            <person name="Liu Q."/>
            <person name="To T.T."/>
            <person name="Solden L."/>
            <person name="Hendrickson E.L."/>
            <person name="Wrighton K."/>
            <person name="Shi W."/>
            <person name="He X."/>
        </authorList>
    </citation>
    <scope>NUCLEOTIDE SEQUENCE [LARGE SCALE GENOMIC DNA]</scope>
    <source>
        <strain evidence="3 4">TM7_CMJM_G6_1_HOT_870</strain>
    </source>
</reference>
<dbReference type="InterPro" id="IPR013324">
    <property type="entry name" value="RNA_pol_sigma_r3/r4-like"/>
</dbReference>
<organism evidence="3 4">
    <name type="scientific">Candidatus Nanogingivalis gingivitcus</name>
    <dbReference type="NCBI Taxonomy" id="2171992"/>
    <lineage>
        <taxon>Bacteria</taxon>
        <taxon>Candidatus Saccharimonadota</taxon>
        <taxon>Candidatus Nanosyncoccalia</taxon>
        <taxon>Candidatus Nanogingivales</taxon>
        <taxon>Candidatus Nanogingivalaceae</taxon>
        <taxon>Candidatus Nanogingivalis</taxon>
    </lineage>
</organism>
<evidence type="ECO:0000256" key="1">
    <source>
        <dbReference type="ARBA" id="ARBA00023163"/>
    </source>
</evidence>
<dbReference type="InterPro" id="IPR038087">
    <property type="entry name" value="RNAP_delta_N_dom_sf"/>
</dbReference>
<name>A0ABY0FIX0_9BACT</name>
<gene>
    <name evidence="3" type="primary">rpoS</name>
    <name evidence="3" type="ORF">G6CMJM_00194</name>
</gene>
<dbReference type="PROSITE" id="PS51913">
    <property type="entry name" value="HTH_HARE"/>
    <property type="match status" value="1"/>
</dbReference>
<dbReference type="PANTHER" id="PTHR30603">
    <property type="entry name" value="RNA POLYMERASE SIGMA FACTOR RPO"/>
    <property type="match status" value="1"/>
</dbReference>
<dbReference type="Proteomes" id="UP001190925">
    <property type="component" value="Unassembled WGS sequence"/>
</dbReference>
<dbReference type="PROSITE" id="PS00716">
    <property type="entry name" value="SIGMA70_2"/>
    <property type="match status" value="1"/>
</dbReference>
<keyword evidence="1" id="KW-0804">Transcription</keyword>
<dbReference type="InterPro" id="IPR007759">
    <property type="entry name" value="Asxl_HARE-HTH"/>
</dbReference>
<keyword evidence="4" id="KW-1185">Reference proteome</keyword>
<dbReference type="InterPro" id="IPR007630">
    <property type="entry name" value="RNA_pol_sigma70_r4"/>
</dbReference>
<dbReference type="InterPro" id="IPR000943">
    <property type="entry name" value="RNA_pol_sigma70"/>
</dbReference>
<sequence>MDTSTELKNDRFQLVDLVVDKILAIIEHPREKEIITRRFGLGTKKETLEQIGERLDITRERVRQLEKAALIRLKIAAEKGKIDHLSEIEKILIRNLAEAGRIDRTKNIVRKILGEDKNEKYTTNFIFIAEVSSKLVLLSENDKYHSSIANAEYGDERKIKKSIDEIVNIIKKQKSPVTLEYLDNQLDYEHPSQINAIASISKLLATLNGLWGLEKWPSVNPKNIRDKIFVVLEENKSPMHFSKIAEQIRESDFSRNDVTTQAIHNELIKDKRFVLIGRGIYALDSWGFKQGTVADTITIVLKEAGEPLYRDEIVKRVLEKRQVKETTVLLNLQSKKQFKRVAKATYVLAEEEQ</sequence>
<protein>
    <submittedName>
        <fullName evidence="3">RNA polymerase sigma factor RpoS</fullName>
    </submittedName>
</protein>
<accession>A0ABY0FIX0</accession>
<comment type="caution">
    <text evidence="3">The sequence shown here is derived from an EMBL/GenBank/DDBJ whole genome shotgun (WGS) entry which is preliminary data.</text>
</comment>